<dbReference type="RefSeq" id="XP_013753438.1">
    <property type="nucleotide sequence ID" value="XM_013897984.1"/>
</dbReference>
<organism evidence="10 11">
    <name type="scientific">Thecamonas trahens ATCC 50062</name>
    <dbReference type="NCBI Taxonomy" id="461836"/>
    <lineage>
        <taxon>Eukaryota</taxon>
        <taxon>Apusozoa</taxon>
        <taxon>Apusomonadida</taxon>
        <taxon>Apusomonadidae</taxon>
        <taxon>Thecamonas</taxon>
    </lineage>
</organism>
<feature type="region of interest" description="Disordered" evidence="9">
    <location>
        <begin position="92"/>
        <end position="143"/>
    </location>
</feature>
<dbReference type="SMART" id="SM00320">
    <property type="entry name" value="WD40"/>
    <property type="match status" value="5"/>
</dbReference>
<dbReference type="eggNOG" id="KOG2445">
    <property type="taxonomic scope" value="Eukaryota"/>
</dbReference>
<dbReference type="OrthoDB" id="5566198at2759"/>
<dbReference type="OMA" id="NAPTRRW"/>
<keyword evidence="7" id="KW-0539">Nucleus</keyword>
<keyword evidence="6" id="KW-0653">Protein transport</keyword>
<feature type="repeat" description="WD" evidence="8">
    <location>
        <begin position="8"/>
        <end position="40"/>
    </location>
</feature>
<dbReference type="InterPro" id="IPR020472">
    <property type="entry name" value="WD40_PAC1"/>
</dbReference>
<dbReference type="GeneID" id="25568514"/>
<reference evidence="10 11" key="1">
    <citation type="submission" date="2010-05" db="EMBL/GenBank/DDBJ databases">
        <title>The Genome Sequence of Thecamonas trahens ATCC 50062.</title>
        <authorList>
            <consortium name="The Broad Institute Genome Sequencing Platform"/>
            <person name="Russ C."/>
            <person name="Cuomo C."/>
            <person name="Shea T."/>
            <person name="Young S.K."/>
            <person name="Zeng Q."/>
            <person name="Koehrsen M."/>
            <person name="Haas B."/>
            <person name="Borodovsky M."/>
            <person name="Guigo R."/>
            <person name="Alvarado L."/>
            <person name="Berlin A."/>
            <person name="Bochicchio J."/>
            <person name="Borenstein D."/>
            <person name="Chapman S."/>
            <person name="Chen Z."/>
            <person name="Freedman E."/>
            <person name="Gellesch M."/>
            <person name="Goldberg J."/>
            <person name="Griggs A."/>
            <person name="Gujja S."/>
            <person name="Heilman E."/>
            <person name="Heiman D."/>
            <person name="Hepburn T."/>
            <person name="Howarth C."/>
            <person name="Jen D."/>
            <person name="Larson L."/>
            <person name="Mehta T."/>
            <person name="Park D."/>
            <person name="Pearson M."/>
            <person name="Roberts A."/>
            <person name="Saif S."/>
            <person name="Shenoy N."/>
            <person name="Sisk P."/>
            <person name="Stolte C."/>
            <person name="Sykes S."/>
            <person name="Thomson T."/>
            <person name="Walk T."/>
            <person name="White J."/>
            <person name="Yandava C."/>
            <person name="Burger G."/>
            <person name="Gray M.W."/>
            <person name="Holland P.W.H."/>
            <person name="King N."/>
            <person name="Lang F.B.F."/>
            <person name="Roger A.J."/>
            <person name="Ruiz-Trillo I."/>
            <person name="Lander E."/>
            <person name="Nusbaum C."/>
        </authorList>
    </citation>
    <scope>NUCLEOTIDE SEQUENCE [LARGE SCALE GENOMIC DNA]</scope>
    <source>
        <strain evidence="10 11">ATCC 50062</strain>
    </source>
</reference>
<dbReference type="PROSITE" id="PS50082">
    <property type="entry name" value="WD_REPEATS_2"/>
    <property type="match status" value="3"/>
</dbReference>
<dbReference type="InterPro" id="IPR001680">
    <property type="entry name" value="WD40_rpt"/>
</dbReference>
<dbReference type="GO" id="GO:0034198">
    <property type="term" value="P:cellular response to amino acid starvation"/>
    <property type="evidence" value="ECO:0007669"/>
    <property type="project" value="TreeGrafter"/>
</dbReference>
<dbReference type="GO" id="GO:1904263">
    <property type="term" value="P:positive regulation of TORC1 signaling"/>
    <property type="evidence" value="ECO:0007669"/>
    <property type="project" value="TreeGrafter"/>
</dbReference>
<dbReference type="InterPro" id="IPR037363">
    <property type="entry name" value="Sec13/Seh1_fam"/>
</dbReference>
<evidence type="ECO:0000256" key="6">
    <source>
        <dbReference type="ARBA" id="ARBA00022927"/>
    </source>
</evidence>
<evidence type="ECO:0000313" key="10">
    <source>
        <dbReference type="EMBL" id="KNC54993.1"/>
    </source>
</evidence>
<keyword evidence="5" id="KW-0677">Repeat</keyword>
<evidence type="ECO:0000313" key="11">
    <source>
        <dbReference type="Proteomes" id="UP000054408"/>
    </source>
</evidence>
<keyword evidence="4 8" id="KW-0853">WD repeat</keyword>
<feature type="repeat" description="WD" evidence="8">
    <location>
        <begin position="302"/>
        <end position="334"/>
    </location>
</feature>
<proteinExistence type="inferred from homology"/>
<dbReference type="Pfam" id="PF00400">
    <property type="entry name" value="WD40"/>
    <property type="match status" value="4"/>
</dbReference>
<dbReference type="STRING" id="461836.A0A0L0DU33"/>
<sequence>MRFFTQIPTGHSDVIHDTAFDFHGKRLATCSSDQVVEVWDQSEGGEWSLTGRWKAHAASIWKVAWAHPEFGQVLATCSFDHHVIIWGEPERRLAPSSPRDPASASRSSDRGSAGEAGASSEAGNEGGAGKSRSAGGVGDDDGPGGWNKYASLVDARESVNDIEFAPRHHGLRLAATSAKGIVRIYEASDVTNLNSWSVAETIDDAGDGAGNALAWNPSRFASPSMVTGGNGSAPLIYQFSDSSNRWVCVERLEGHEDAIHDVAWAPNMGRRFELIASGSKDGSVRLWRLEQGSFASSPIATFDQHHSQVWRVKWNITGTVLASSGDDGLVRLWKRDFMDEWRLLSEISGDKGEAIPQSSAVAAATSSAQ</sequence>
<dbReference type="InterPro" id="IPR036322">
    <property type="entry name" value="WD40_repeat_dom_sf"/>
</dbReference>
<feature type="compositionally biased region" description="Low complexity" evidence="9">
    <location>
        <begin position="94"/>
        <end position="123"/>
    </location>
</feature>
<protein>
    <submittedName>
        <fullName evidence="10">Uncharacterized protein</fullName>
    </submittedName>
</protein>
<evidence type="ECO:0000256" key="9">
    <source>
        <dbReference type="SAM" id="MobiDB-lite"/>
    </source>
</evidence>
<name>A0A0L0DU33_THETB</name>
<dbReference type="PROSITE" id="PS50294">
    <property type="entry name" value="WD_REPEATS_REGION"/>
    <property type="match status" value="3"/>
</dbReference>
<evidence type="ECO:0000256" key="3">
    <source>
        <dbReference type="ARBA" id="ARBA00022448"/>
    </source>
</evidence>
<evidence type="ECO:0000256" key="8">
    <source>
        <dbReference type="PROSITE-ProRule" id="PRU00221"/>
    </source>
</evidence>
<dbReference type="Proteomes" id="UP000054408">
    <property type="component" value="Unassembled WGS sequence"/>
</dbReference>
<evidence type="ECO:0000256" key="4">
    <source>
        <dbReference type="ARBA" id="ARBA00022574"/>
    </source>
</evidence>
<evidence type="ECO:0000256" key="7">
    <source>
        <dbReference type="ARBA" id="ARBA00023242"/>
    </source>
</evidence>
<dbReference type="GO" id="GO:0005198">
    <property type="term" value="F:structural molecule activity"/>
    <property type="evidence" value="ECO:0007669"/>
    <property type="project" value="InterPro"/>
</dbReference>
<dbReference type="AlphaFoldDB" id="A0A0L0DU33"/>
<evidence type="ECO:0000256" key="5">
    <source>
        <dbReference type="ARBA" id="ARBA00022737"/>
    </source>
</evidence>
<feature type="repeat" description="WD" evidence="8">
    <location>
        <begin position="252"/>
        <end position="297"/>
    </location>
</feature>
<dbReference type="PANTHER" id="PTHR11024">
    <property type="entry name" value="NUCLEAR PORE COMPLEX PROTEIN SEC13 / SEH1 FAMILY MEMBER"/>
    <property type="match status" value="1"/>
</dbReference>
<dbReference type="InterPro" id="IPR015943">
    <property type="entry name" value="WD40/YVTN_repeat-like_dom_sf"/>
</dbReference>
<gene>
    <name evidence="10" type="ORF">AMSG_10240</name>
</gene>
<dbReference type="GO" id="GO:0015031">
    <property type="term" value="P:protein transport"/>
    <property type="evidence" value="ECO:0007669"/>
    <property type="project" value="UniProtKB-KW"/>
</dbReference>
<dbReference type="GO" id="GO:0035859">
    <property type="term" value="C:Seh1-associated complex"/>
    <property type="evidence" value="ECO:0007669"/>
    <property type="project" value="TreeGrafter"/>
</dbReference>
<evidence type="ECO:0000256" key="1">
    <source>
        <dbReference type="ARBA" id="ARBA00004259"/>
    </source>
</evidence>
<dbReference type="GO" id="GO:0031080">
    <property type="term" value="C:nuclear pore outer ring"/>
    <property type="evidence" value="ECO:0007669"/>
    <property type="project" value="TreeGrafter"/>
</dbReference>
<dbReference type="PRINTS" id="PR00320">
    <property type="entry name" value="GPROTEINBRPT"/>
</dbReference>
<dbReference type="SUPFAM" id="SSF50978">
    <property type="entry name" value="WD40 repeat-like"/>
    <property type="match status" value="1"/>
</dbReference>
<comment type="subcellular location">
    <subcellularLocation>
        <location evidence="1">Nucleus envelope</location>
    </subcellularLocation>
</comment>
<dbReference type="Gene3D" id="2.130.10.10">
    <property type="entry name" value="YVTN repeat-like/Quinoprotein amine dehydrogenase"/>
    <property type="match status" value="2"/>
</dbReference>
<evidence type="ECO:0000256" key="2">
    <source>
        <dbReference type="ARBA" id="ARBA00010102"/>
    </source>
</evidence>
<dbReference type="EMBL" id="GL349493">
    <property type="protein sequence ID" value="KNC54993.1"/>
    <property type="molecule type" value="Genomic_DNA"/>
</dbReference>
<dbReference type="PANTHER" id="PTHR11024:SF3">
    <property type="entry name" value="NUCLEOPORIN SEH1"/>
    <property type="match status" value="1"/>
</dbReference>
<comment type="similarity">
    <text evidence="2">Belongs to the WD repeat SEC13 family.</text>
</comment>
<keyword evidence="3" id="KW-0813">Transport</keyword>
<keyword evidence="11" id="KW-1185">Reference proteome</keyword>
<accession>A0A0L0DU33</accession>